<dbReference type="GO" id="GO:0071949">
    <property type="term" value="F:FAD binding"/>
    <property type="evidence" value="ECO:0007669"/>
    <property type="project" value="TreeGrafter"/>
</dbReference>
<keyword evidence="9" id="KW-0520">NAD</keyword>
<dbReference type="GO" id="GO:0033108">
    <property type="term" value="P:mitochondrial respiratory chain complex assembly"/>
    <property type="evidence" value="ECO:0007669"/>
    <property type="project" value="TreeGrafter"/>
</dbReference>
<dbReference type="PRINTS" id="PR00411">
    <property type="entry name" value="PNDRDTASEI"/>
</dbReference>
<dbReference type="PANTHER" id="PTHR43557">
    <property type="entry name" value="APOPTOSIS-INDUCING FACTOR 1"/>
    <property type="match status" value="1"/>
</dbReference>
<dbReference type="PROSITE" id="PS50157">
    <property type="entry name" value="ZINC_FINGER_C2H2_2"/>
    <property type="match status" value="3"/>
</dbReference>
<keyword evidence="13" id="KW-0862">Zinc</keyword>
<feature type="binding site" evidence="13">
    <location>
        <position position="54"/>
    </location>
    <ligand>
        <name>Zn(2+)</name>
        <dbReference type="ChEBI" id="CHEBI:29105"/>
    </ligand>
</feature>
<dbReference type="GO" id="GO:0006915">
    <property type="term" value="P:apoptotic process"/>
    <property type="evidence" value="ECO:0007669"/>
    <property type="project" value="UniProtKB-KW"/>
</dbReference>
<dbReference type="PRINTS" id="PR00368">
    <property type="entry name" value="FADPNR"/>
</dbReference>
<dbReference type="Pfam" id="PF07992">
    <property type="entry name" value="Pyr_redox_2"/>
    <property type="match status" value="1"/>
</dbReference>
<dbReference type="SMART" id="SM00868">
    <property type="entry name" value="zf-AD"/>
    <property type="match status" value="1"/>
</dbReference>
<evidence type="ECO:0000256" key="13">
    <source>
        <dbReference type="PROSITE-ProRule" id="PRU01263"/>
    </source>
</evidence>
<dbReference type="Pfam" id="PF07776">
    <property type="entry name" value="zf-AD"/>
    <property type="match status" value="1"/>
</dbReference>
<dbReference type="InterPro" id="IPR029324">
    <property type="entry name" value="AIF_C"/>
</dbReference>
<evidence type="ECO:0000256" key="7">
    <source>
        <dbReference type="ARBA" id="ARBA00022946"/>
    </source>
</evidence>
<dbReference type="SMART" id="SM01353">
    <property type="entry name" value="AIF_C"/>
    <property type="match status" value="1"/>
</dbReference>
<evidence type="ECO:0000256" key="9">
    <source>
        <dbReference type="ARBA" id="ARBA00023027"/>
    </source>
</evidence>
<keyword evidence="10" id="KW-0496">Mitochondrion</keyword>
<dbReference type="GO" id="GO:0046983">
    <property type="term" value="F:protein dimerization activity"/>
    <property type="evidence" value="ECO:0007669"/>
    <property type="project" value="InterPro"/>
</dbReference>
<dbReference type="GO" id="GO:0005634">
    <property type="term" value="C:nucleus"/>
    <property type="evidence" value="ECO:0007669"/>
    <property type="project" value="InterPro"/>
</dbReference>
<evidence type="ECO:0000256" key="4">
    <source>
        <dbReference type="ARBA" id="ARBA00022630"/>
    </source>
</evidence>
<keyword evidence="7" id="KW-0809">Transit peptide</keyword>
<keyword evidence="13" id="KW-0479">Metal-binding</keyword>
<evidence type="ECO:0000256" key="10">
    <source>
        <dbReference type="ARBA" id="ARBA00023128"/>
    </source>
</evidence>
<feature type="region of interest" description="Disordered" evidence="14">
    <location>
        <begin position="88"/>
        <end position="108"/>
    </location>
</feature>
<dbReference type="PROSITE" id="PS51915">
    <property type="entry name" value="ZAD"/>
    <property type="match status" value="1"/>
</dbReference>
<evidence type="ECO:0000256" key="1">
    <source>
        <dbReference type="ARBA" id="ARBA00001974"/>
    </source>
</evidence>
<dbReference type="Gene3D" id="3.50.50.60">
    <property type="entry name" value="FAD/NAD(P)-binding domain"/>
    <property type="match status" value="2"/>
</dbReference>
<reference evidence="17" key="1">
    <citation type="submission" date="2018-07" db="EMBL/GenBank/DDBJ databases">
        <authorList>
            <person name="Quirk P.G."/>
            <person name="Krulwich T.A."/>
        </authorList>
    </citation>
    <scope>NUCLEOTIDE SEQUENCE</scope>
</reference>
<dbReference type="Gene3D" id="3.40.1800.20">
    <property type="match status" value="1"/>
</dbReference>
<dbReference type="GO" id="GO:0005739">
    <property type="term" value="C:mitochondrion"/>
    <property type="evidence" value="ECO:0007669"/>
    <property type="project" value="UniProtKB-SubCell"/>
</dbReference>
<dbReference type="InterPro" id="IPR023753">
    <property type="entry name" value="FAD/NAD-binding_dom"/>
</dbReference>
<dbReference type="PANTHER" id="PTHR43557:SF4">
    <property type="entry name" value="APOPTOSIS-INDUCING FACTOR 1, MITOCHONDRIAL"/>
    <property type="match status" value="1"/>
</dbReference>
<feature type="domain" description="C2H2-type" evidence="15">
    <location>
        <begin position="258"/>
        <end position="286"/>
    </location>
</feature>
<keyword evidence="5" id="KW-0053">Apoptosis</keyword>
<dbReference type="EMBL" id="UFQT01002172">
    <property type="protein sequence ID" value="SSX32840.1"/>
    <property type="molecule type" value="Genomic_DNA"/>
</dbReference>
<comment type="catalytic activity">
    <reaction evidence="11">
        <text>A + NADH + H(+) = AH2 + NAD(+)</text>
        <dbReference type="Rhea" id="RHEA:11356"/>
        <dbReference type="ChEBI" id="CHEBI:13193"/>
        <dbReference type="ChEBI" id="CHEBI:15378"/>
        <dbReference type="ChEBI" id="CHEBI:17499"/>
        <dbReference type="ChEBI" id="CHEBI:57540"/>
        <dbReference type="ChEBI" id="CHEBI:57945"/>
    </reaction>
</comment>
<evidence type="ECO:0000256" key="2">
    <source>
        <dbReference type="ARBA" id="ARBA00004173"/>
    </source>
</evidence>
<evidence type="ECO:0000259" key="16">
    <source>
        <dbReference type="PROSITE" id="PS51915"/>
    </source>
</evidence>
<evidence type="ECO:0000259" key="15">
    <source>
        <dbReference type="PROSITE" id="PS50157"/>
    </source>
</evidence>
<gene>
    <name evidence="17" type="primary">CSON005499</name>
</gene>
<dbReference type="Pfam" id="PF14721">
    <property type="entry name" value="AIF_C"/>
    <property type="match status" value="1"/>
</dbReference>
<keyword evidence="12" id="KW-0863">Zinc-finger</keyword>
<feature type="domain" description="ZAD" evidence="16">
    <location>
        <begin position="4"/>
        <end position="78"/>
    </location>
</feature>
<dbReference type="SMART" id="SM00355">
    <property type="entry name" value="ZnF_C2H2"/>
    <property type="match status" value="4"/>
</dbReference>
<feature type="binding site" evidence="13">
    <location>
        <position position="9"/>
    </location>
    <ligand>
        <name>Zn(2+)</name>
        <dbReference type="ChEBI" id="CHEBI:29105"/>
    </ligand>
</feature>
<comment type="subcellular location">
    <subcellularLocation>
        <location evidence="2">Mitochondrion</location>
    </subcellularLocation>
</comment>
<keyword evidence="4" id="KW-0285">Flavoprotein</keyword>
<keyword evidence="8" id="KW-0560">Oxidoreductase</keyword>
<dbReference type="InterPro" id="IPR036188">
    <property type="entry name" value="FAD/NAD-bd_sf"/>
</dbReference>
<dbReference type="GO" id="GO:0008270">
    <property type="term" value="F:zinc ion binding"/>
    <property type="evidence" value="ECO:0007669"/>
    <property type="project" value="UniProtKB-UniRule"/>
</dbReference>
<dbReference type="PROSITE" id="PS00028">
    <property type="entry name" value="ZINC_FINGER_C2H2_1"/>
    <property type="match status" value="3"/>
</dbReference>
<sequence length="774" mass="88381">MEETQCRICLKYLLCAFSLKDEVRQTSIWEALNEIAKVFVSVEDSLPQSLCWTCYENLEQALQFKEQVENSDNFLHSKDFERIKIEDDHIEDPTSSKNQSEITIKQEIGHEINKMKPKSKSRRISRRKPKVEEAKDQDFKELELKIEPTIEMVVTENSVKISPKKKKLKKENINEFYCCICREAYKSETDLLNHVQLLHLKQIEVNQSIKYTSLHILECNYCKLRFRLRKSLKQHLEDPFFVEPFRKPSSKKRYKVPVVCTICGKILQGKHELKRHEFRLHATEFPFSCPHPGCEKRFAAQSMLKIHLPSHGPKTHVCDIDVPYMRPPLSKEMWFNEDPTVSDKLRFKQWNGAERSLYYEPQDFYLDPKVLNEQQNGGVSVCRGYQVVKLDISSHTATLDDGTQIKYGKCLIATGARPRNLDVFEKASPAVQQKISFYKSVADFKNLRKIVDKSGSIAVVGGGFLGSELSVALAHYGKNKKLNVHQLFYEKGNMGKILPEYLSKWTTDRVKEEGVNVMASTEIKSAEVQDKKLKLELNDGRTLLVDHAIVAVGSEPNTELAKSSGLEVDKTHGGFVVNAELEARHDVFVAGDVSCFYDIKLGRRRVEHHDHAVVSGRLAGENMVGLHKPFNHQSMFWSDLGPKVGYEAIGIIDSSLPTTGVFAKETSEDTPEHANMDEKLQAPHDAKITKTESKSSDNKTIVAHSASPHHAEDDFGKGVVFYLNENDRVVGILLWNVFNRIGIARKIINQDTKYDDLNEVAKLFDLFDIHEEKN</sequence>
<dbReference type="SUPFAM" id="SSF55424">
    <property type="entry name" value="FAD/NAD-linked reductases, dimerisation (C-terminal) domain"/>
    <property type="match status" value="1"/>
</dbReference>
<dbReference type="SUPFAM" id="SSF57716">
    <property type="entry name" value="Glucocorticoid receptor-like (DNA-binding domain)"/>
    <property type="match status" value="1"/>
</dbReference>
<evidence type="ECO:0000256" key="6">
    <source>
        <dbReference type="ARBA" id="ARBA00022827"/>
    </source>
</evidence>
<dbReference type="InterPro" id="IPR050446">
    <property type="entry name" value="FAD-oxidoreductase/Apoptosis"/>
</dbReference>
<proteinExistence type="inferred from homology"/>
<dbReference type="GO" id="GO:0016174">
    <property type="term" value="F:NAD(P)H oxidase H2O2-forming activity"/>
    <property type="evidence" value="ECO:0007669"/>
    <property type="project" value="TreeGrafter"/>
</dbReference>
<evidence type="ECO:0000256" key="14">
    <source>
        <dbReference type="SAM" id="MobiDB-lite"/>
    </source>
</evidence>
<feature type="binding site" evidence="13">
    <location>
        <position position="6"/>
    </location>
    <ligand>
        <name>Zn(2+)</name>
        <dbReference type="ChEBI" id="CHEBI:29105"/>
    </ligand>
</feature>
<evidence type="ECO:0000256" key="12">
    <source>
        <dbReference type="PROSITE-ProRule" id="PRU00042"/>
    </source>
</evidence>
<accession>A0A336MRZ4</accession>
<dbReference type="SUPFAM" id="SSF51905">
    <property type="entry name" value="FAD/NAD(P)-binding domain"/>
    <property type="match status" value="1"/>
</dbReference>
<organism evidence="17">
    <name type="scientific">Culicoides sonorensis</name>
    <name type="common">Biting midge</name>
    <dbReference type="NCBI Taxonomy" id="179676"/>
    <lineage>
        <taxon>Eukaryota</taxon>
        <taxon>Metazoa</taxon>
        <taxon>Ecdysozoa</taxon>
        <taxon>Arthropoda</taxon>
        <taxon>Hexapoda</taxon>
        <taxon>Insecta</taxon>
        <taxon>Pterygota</taxon>
        <taxon>Neoptera</taxon>
        <taxon>Endopterygota</taxon>
        <taxon>Diptera</taxon>
        <taxon>Nematocera</taxon>
        <taxon>Chironomoidea</taxon>
        <taxon>Ceratopogonidae</taxon>
        <taxon>Ceratopogoninae</taxon>
        <taxon>Culicoides</taxon>
        <taxon>Monoculicoides</taxon>
    </lineage>
</organism>
<dbReference type="InterPro" id="IPR013087">
    <property type="entry name" value="Znf_C2H2_type"/>
</dbReference>
<evidence type="ECO:0000256" key="5">
    <source>
        <dbReference type="ARBA" id="ARBA00022703"/>
    </source>
</evidence>
<name>A0A336MRZ4_CULSO</name>
<keyword evidence="6" id="KW-0274">FAD</keyword>
<comment type="similarity">
    <text evidence="3">Belongs to the FAD-dependent oxidoreductase family.</text>
</comment>
<evidence type="ECO:0000256" key="11">
    <source>
        <dbReference type="ARBA" id="ARBA00047786"/>
    </source>
</evidence>
<dbReference type="InterPro" id="IPR012934">
    <property type="entry name" value="Znf_AD"/>
</dbReference>
<dbReference type="AlphaFoldDB" id="A0A336MRZ4"/>
<feature type="binding site" evidence="13">
    <location>
        <position position="51"/>
    </location>
    <ligand>
        <name>Zn(2+)</name>
        <dbReference type="ChEBI" id="CHEBI:29105"/>
    </ligand>
</feature>
<dbReference type="Gene3D" id="3.30.160.60">
    <property type="entry name" value="Classic Zinc Finger"/>
    <property type="match status" value="2"/>
</dbReference>
<protein>
    <submittedName>
        <fullName evidence="17">CSON005499 protein</fullName>
    </submittedName>
</protein>
<dbReference type="SUPFAM" id="SSF57667">
    <property type="entry name" value="beta-beta-alpha zinc fingers"/>
    <property type="match status" value="1"/>
</dbReference>
<dbReference type="VEuPathDB" id="VectorBase:CSON005499"/>
<dbReference type="InterPro" id="IPR016156">
    <property type="entry name" value="FAD/NAD-linked_Rdtase_dimer_sf"/>
</dbReference>
<feature type="domain" description="C2H2-type" evidence="15">
    <location>
        <begin position="176"/>
        <end position="204"/>
    </location>
</feature>
<evidence type="ECO:0000313" key="17">
    <source>
        <dbReference type="EMBL" id="SSX32840.1"/>
    </source>
</evidence>
<dbReference type="Gene3D" id="3.30.390.30">
    <property type="match status" value="1"/>
</dbReference>
<feature type="domain" description="C2H2-type" evidence="15">
    <location>
        <begin position="287"/>
        <end position="316"/>
    </location>
</feature>
<evidence type="ECO:0000256" key="8">
    <source>
        <dbReference type="ARBA" id="ARBA00023002"/>
    </source>
</evidence>
<evidence type="ECO:0000256" key="3">
    <source>
        <dbReference type="ARBA" id="ARBA00006442"/>
    </source>
</evidence>
<comment type="cofactor">
    <cofactor evidence="1">
        <name>FAD</name>
        <dbReference type="ChEBI" id="CHEBI:57692"/>
    </cofactor>
</comment>
<dbReference type="InterPro" id="IPR036236">
    <property type="entry name" value="Znf_C2H2_sf"/>
</dbReference>